<dbReference type="OrthoDB" id="9780765at2"/>
<dbReference type="PANTHER" id="PTHR43798:SF31">
    <property type="entry name" value="AB HYDROLASE SUPERFAMILY PROTEIN YCLE"/>
    <property type="match status" value="1"/>
</dbReference>
<dbReference type="EMBL" id="LMWN01000077">
    <property type="protein sequence ID" value="KUM98482.1"/>
    <property type="molecule type" value="Genomic_DNA"/>
</dbReference>
<dbReference type="InterPro" id="IPR050266">
    <property type="entry name" value="AB_hydrolase_sf"/>
</dbReference>
<dbReference type="GO" id="GO:0016787">
    <property type="term" value="F:hydrolase activity"/>
    <property type="evidence" value="ECO:0007669"/>
    <property type="project" value="UniProtKB-KW"/>
</dbReference>
<dbReference type="SUPFAM" id="SSF53474">
    <property type="entry name" value="alpha/beta-Hydrolases"/>
    <property type="match status" value="1"/>
</dbReference>
<dbReference type="InterPro" id="IPR000073">
    <property type="entry name" value="AB_hydrolase_1"/>
</dbReference>
<dbReference type="Gene3D" id="3.40.50.1820">
    <property type="entry name" value="alpha/beta hydrolase"/>
    <property type="match status" value="1"/>
</dbReference>
<feature type="domain" description="AB hydrolase-1" evidence="2">
    <location>
        <begin position="30"/>
        <end position="257"/>
    </location>
</feature>
<dbReference type="PRINTS" id="PR00111">
    <property type="entry name" value="ABHYDROLASE"/>
</dbReference>
<name>A0A124HDS2_9ACTN</name>
<keyword evidence="4" id="KW-1185">Reference proteome</keyword>
<proteinExistence type="predicted"/>
<dbReference type="STRING" id="67386.AQI95_41145"/>
<dbReference type="InterPro" id="IPR029058">
    <property type="entry name" value="AB_hydrolase_fold"/>
</dbReference>
<dbReference type="PANTHER" id="PTHR43798">
    <property type="entry name" value="MONOACYLGLYCEROL LIPASE"/>
    <property type="match status" value="1"/>
</dbReference>
<reference evidence="3 4" key="1">
    <citation type="submission" date="2015-10" db="EMBL/GenBank/DDBJ databases">
        <title>Draft genome sequence of Streptomyces yokosukanensis DSM 40224, type strain for the species Streptomyces yokosukanensis.</title>
        <authorList>
            <person name="Ruckert C."/>
            <person name="Winkler A."/>
            <person name="Kalinowski J."/>
            <person name="Kampfer P."/>
            <person name="Glaeser S."/>
        </authorList>
    </citation>
    <scope>NUCLEOTIDE SEQUENCE [LARGE SCALE GENOMIC DNA]</scope>
    <source>
        <strain evidence="3 4">DSM 40224</strain>
    </source>
</reference>
<evidence type="ECO:0000313" key="4">
    <source>
        <dbReference type="Proteomes" id="UP000053127"/>
    </source>
</evidence>
<keyword evidence="1 3" id="KW-0378">Hydrolase</keyword>
<organism evidence="3 4">
    <name type="scientific">Streptomyces yokosukanensis</name>
    <dbReference type="NCBI Taxonomy" id="67386"/>
    <lineage>
        <taxon>Bacteria</taxon>
        <taxon>Bacillati</taxon>
        <taxon>Actinomycetota</taxon>
        <taxon>Actinomycetes</taxon>
        <taxon>Kitasatosporales</taxon>
        <taxon>Streptomycetaceae</taxon>
        <taxon>Streptomyces</taxon>
    </lineage>
</organism>
<evidence type="ECO:0000313" key="3">
    <source>
        <dbReference type="EMBL" id="KUM98482.1"/>
    </source>
</evidence>
<sequence>MTPQNVAGCFFDVQGGQVYAHVRESDGPALVFLHYWGGSRRTWIPVLQCLEPGQGFVAYDQRGWGDSTSVPGPYGLEQLADDAQRVIGALGYSRYVLVGHSMGGKVAQMVAARKPEGLTGAVLVAPAPPAPIGVTEQVQEAVSHAYDNEAAVLQGIDLMLTHGGLTPELRRQVVEDSLRGGDEARLAWPRQGLVQDVSAGVGAIEVPVLVLAGSHDKVDPPTVLADHLLPLIPTASLTVLKDTGHLSPLEVPDQVAAHIGAFVARL</sequence>
<dbReference type="RefSeq" id="WP_067136196.1">
    <property type="nucleotide sequence ID" value="NZ_KQ948234.1"/>
</dbReference>
<dbReference type="Proteomes" id="UP000053127">
    <property type="component" value="Unassembled WGS sequence"/>
</dbReference>
<gene>
    <name evidence="3" type="ORF">AQI95_41145</name>
</gene>
<dbReference type="AlphaFoldDB" id="A0A124HDS2"/>
<evidence type="ECO:0000256" key="1">
    <source>
        <dbReference type="ARBA" id="ARBA00022801"/>
    </source>
</evidence>
<dbReference type="Pfam" id="PF12697">
    <property type="entry name" value="Abhydrolase_6"/>
    <property type="match status" value="1"/>
</dbReference>
<evidence type="ECO:0000259" key="2">
    <source>
        <dbReference type="Pfam" id="PF12697"/>
    </source>
</evidence>
<accession>A0A124HDS2</accession>
<comment type="caution">
    <text evidence="3">The sequence shown here is derived from an EMBL/GenBank/DDBJ whole genome shotgun (WGS) entry which is preliminary data.</text>
</comment>
<dbReference type="GO" id="GO:0016020">
    <property type="term" value="C:membrane"/>
    <property type="evidence" value="ECO:0007669"/>
    <property type="project" value="TreeGrafter"/>
</dbReference>
<protein>
    <submittedName>
        <fullName evidence="3">Hydrolase</fullName>
    </submittedName>
</protein>